<dbReference type="InterPro" id="IPR046800">
    <property type="entry name" value="Plexin_RBD"/>
</dbReference>
<dbReference type="Proteomes" id="UP000000304">
    <property type="component" value="Chromosome 4"/>
</dbReference>
<accession>B4R2H9</accession>
<dbReference type="GO" id="GO:0005886">
    <property type="term" value="C:plasma membrane"/>
    <property type="evidence" value="ECO:0007669"/>
    <property type="project" value="TreeGrafter"/>
</dbReference>
<evidence type="ECO:0000256" key="3">
    <source>
        <dbReference type="SAM" id="SignalP"/>
    </source>
</evidence>
<dbReference type="AlphaFoldDB" id="B4R2H9"/>
<dbReference type="Pfam" id="PF08337">
    <property type="entry name" value="Plexin_cytopl"/>
    <property type="match status" value="1"/>
</dbReference>
<keyword evidence="6" id="KW-1185">Reference proteome</keyword>
<keyword evidence="1" id="KW-0221">Differentiation</keyword>
<dbReference type="InterPro" id="IPR015943">
    <property type="entry name" value="WD40/YVTN_repeat-like_dom_sf"/>
</dbReference>
<feature type="signal peptide" evidence="3">
    <location>
        <begin position="1"/>
        <end position="18"/>
    </location>
</feature>
<evidence type="ECO:0000313" key="6">
    <source>
        <dbReference type="Proteomes" id="UP000000304"/>
    </source>
</evidence>
<reference evidence="5 6" key="1">
    <citation type="journal article" date="2007" name="Nature">
        <title>Evolution of genes and genomes on the Drosophila phylogeny.</title>
        <authorList>
            <consortium name="Drosophila 12 Genomes Consortium"/>
            <person name="Clark A.G."/>
            <person name="Eisen M.B."/>
            <person name="Smith D.R."/>
            <person name="Bergman C.M."/>
            <person name="Oliver B."/>
            <person name="Markow T.A."/>
            <person name="Kaufman T.C."/>
            <person name="Kellis M."/>
            <person name="Gelbart W."/>
            <person name="Iyer V.N."/>
            <person name="Pollard D.A."/>
            <person name="Sackton T.B."/>
            <person name="Larracuente A.M."/>
            <person name="Singh N.D."/>
            <person name="Abad J.P."/>
            <person name="Abt D.N."/>
            <person name="Adryan B."/>
            <person name="Aguade M."/>
            <person name="Akashi H."/>
            <person name="Anderson W.W."/>
            <person name="Aquadro C.F."/>
            <person name="Ardell D.H."/>
            <person name="Arguello R."/>
            <person name="Artieri C.G."/>
            <person name="Barbash D.A."/>
            <person name="Barker D."/>
            <person name="Barsanti P."/>
            <person name="Batterham P."/>
            <person name="Batzoglou S."/>
            <person name="Begun D."/>
            <person name="Bhutkar A."/>
            <person name="Blanco E."/>
            <person name="Bosak S.A."/>
            <person name="Bradley R.K."/>
            <person name="Brand A.D."/>
            <person name="Brent M.R."/>
            <person name="Brooks A.N."/>
            <person name="Brown R.H."/>
            <person name="Butlin R.K."/>
            <person name="Caggese C."/>
            <person name="Calvi B.R."/>
            <person name="Bernardo de Carvalho A."/>
            <person name="Caspi A."/>
            <person name="Castrezana S."/>
            <person name="Celniker S.E."/>
            <person name="Chang J.L."/>
            <person name="Chapple C."/>
            <person name="Chatterji S."/>
            <person name="Chinwalla A."/>
            <person name="Civetta A."/>
            <person name="Clifton S.W."/>
            <person name="Comeron J.M."/>
            <person name="Costello J.C."/>
            <person name="Coyne J.A."/>
            <person name="Daub J."/>
            <person name="David R.G."/>
            <person name="Delcher A.L."/>
            <person name="Delehaunty K."/>
            <person name="Do C.B."/>
            <person name="Ebling H."/>
            <person name="Edwards K."/>
            <person name="Eickbush T."/>
            <person name="Evans J.D."/>
            <person name="Filipski A."/>
            <person name="Findeiss S."/>
            <person name="Freyhult E."/>
            <person name="Fulton L."/>
            <person name="Fulton R."/>
            <person name="Garcia A.C."/>
            <person name="Gardiner A."/>
            <person name="Garfield D.A."/>
            <person name="Garvin B.E."/>
            <person name="Gibson G."/>
            <person name="Gilbert D."/>
            <person name="Gnerre S."/>
            <person name="Godfrey J."/>
            <person name="Good R."/>
            <person name="Gotea V."/>
            <person name="Gravely B."/>
            <person name="Greenberg A.J."/>
            <person name="Griffiths-Jones S."/>
            <person name="Gross S."/>
            <person name="Guigo R."/>
            <person name="Gustafson E.A."/>
            <person name="Haerty W."/>
            <person name="Hahn M.W."/>
            <person name="Halligan D.L."/>
            <person name="Halpern A.L."/>
            <person name="Halter G.M."/>
            <person name="Han M.V."/>
            <person name="Heger A."/>
            <person name="Hillier L."/>
            <person name="Hinrichs A.S."/>
            <person name="Holmes I."/>
            <person name="Hoskins R.A."/>
            <person name="Hubisz M.J."/>
            <person name="Hultmark D."/>
            <person name="Huntley M.A."/>
            <person name="Jaffe D.B."/>
            <person name="Jagadeeshan S."/>
            <person name="Jeck W.R."/>
            <person name="Johnson J."/>
            <person name="Jones C.D."/>
            <person name="Jordan W.C."/>
            <person name="Karpen G.H."/>
            <person name="Kataoka E."/>
            <person name="Keightley P.D."/>
            <person name="Kheradpour P."/>
            <person name="Kirkness E.F."/>
            <person name="Koerich L.B."/>
            <person name="Kristiansen K."/>
            <person name="Kudrna D."/>
            <person name="Kulathinal R.J."/>
            <person name="Kumar S."/>
            <person name="Kwok R."/>
            <person name="Lander E."/>
            <person name="Langley C.H."/>
            <person name="Lapoint R."/>
            <person name="Lazzaro B.P."/>
            <person name="Lee S.J."/>
            <person name="Levesque L."/>
            <person name="Li R."/>
            <person name="Lin C.F."/>
            <person name="Lin M.F."/>
            <person name="Lindblad-Toh K."/>
            <person name="Llopart A."/>
            <person name="Long M."/>
            <person name="Low L."/>
            <person name="Lozovsky E."/>
            <person name="Lu J."/>
            <person name="Luo M."/>
            <person name="Machado C.A."/>
            <person name="Makalowski W."/>
            <person name="Marzo M."/>
            <person name="Matsuda M."/>
            <person name="Matzkin L."/>
            <person name="McAllister B."/>
            <person name="McBride C.S."/>
            <person name="McKernan B."/>
            <person name="McKernan K."/>
            <person name="Mendez-Lago M."/>
            <person name="Minx P."/>
            <person name="Mollenhauer M.U."/>
            <person name="Montooth K."/>
            <person name="Mount S.M."/>
            <person name="Mu X."/>
            <person name="Myers E."/>
            <person name="Negre B."/>
            <person name="Newfeld S."/>
            <person name="Nielsen R."/>
            <person name="Noor M.A."/>
            <person name="O'Grady P."/>
            <person name="Pachter L."/>
            <person name="Papaceit M."/>
            <person name="Parisi M.J."/>
            <person name="Parisi M."/>
            <person name="Parts L."/>
            <person name="Pedersen J.S."/>
            <person name="Pesole G."/>
            <person name="Phillippy A.M."/>
            <person name="Ponting C.P."/>
            <person name="Pop M."/>
            <person name="Porcelli D."/>
            <person name="Powell J.R."/>
            <person name="Prohaska S."/>
            <person name="Pruitt K."/>
            <person name="Puig M."/>
            <person name="Quesneville H."/>
            <person name="Ram K.R."/>
            <person name="Rand D."/>
            <person name="Rasmussen M.D."/>
            <person name="Reed L.K."/>
            <person name="Reenan R."/>
            <person name="Reily A."/>
            <person name="Remington K.A."/>
            <person name="Rieger T.T."/>
            <person name="Ritchie M.G."/>
            <person name="Robin C."/>
            <person name="Rogers Y.H."/>
            <person name="Rohde C."/>
            <person name="Rozas J."/>
            <person name="Rubenfield M.J."/>
            <person name="Ruiz A."/>
            <person name="Russo S."/>
            <person name="Salzberg S.L."/>
            <person name="Sanchez-Gracia A."/>
            <person name="Saranga D.J."/>
            <person name="Sato H."/>
            <person name="Schaeffer S.W."/>
            <person name="Schatz M.C."/>
            <person name="Schlenke T."/>
            <person name="Schwartz R."/>
            <person name="Segarra C."/>
            <person name="Singh R.S."/>
            <person name="Sirot L."/>
            <person name="Sirota M."/>
            <person name="Sisneros N.B."/>
            <person name="Smith C.D."/>
            <person name="Smith T.F."/>
            <person name="Spieth J."/>
            <person name="Stage D.E."/>
            <person name="Stark A."/>
            <person name="Stephan W."/>
            <person name="Strausberg R.L."/>
            <person name="Strempel S."/>
            <person name="Sturgill D."/>
            <person name="Sutton G."/>
            <person name="Sutton G.G."/>
            <person name="Tao W."/>
            <person name="Teichmann S."/>
            <person name="Tobari Y.N."/>
            <person name="Tomimura Y."/>
            <person name="Tsolas J.M."/>
            <person name="Valente V.L."/>
            <person name="Venter E."/>
            <person name="Venter J.C."/>
            <person name="Vicario S."/>
            <person name="Vieira F.G."/>
            <person name="Vilella A.J."/>
            <person name="Villasante A."/>
            <person name="Walenz B."/>
            <person name="Wang J."/>
            <person name="Wasserman M."/>
            <person name="Watts T."/>
            <person name="Wilson D."/>
            <person name="Wilson R.K."/>
            <person name="Wing R.A."/>
            <person name="Wolfner M.F."/>
            <person name="Wong A."/>
            <person name="Wong G.K."/>
            <person name="Wu C.I."/>
            <person name="Wu G."/>
            <person name="Yamamoto D."/>
            <person name="Yang H.P."/>
            <person name="Yang S.P."/>
            <person name="Yorke J.A."/>
            <person name="Yoshida K."/>
            <person name="Zdobnov E."/>
            <person name="Zhang P."/>
            <person name="Zhang Y."/>
            <person name="Zimin A.V."/>
            <person name="Baldwin J."/>
            <person name="Abdouelleil A."/>
            <person name="Abdulkadir J."/>
            <person name="Abebe A."/>
            <person name="Abera B."/>
            <person name="Abreu J."/>
            <person name="Acer S.C."/>
            <person name="Aftuck L."/>
            <person name="Alexander A."/>
            <person name="An P."/>
            <person name="Anderson E."/>
            <person name="Anderson S."/>
            <person name="Arachi H."/>
            <person name="Azer M."/>
            <person name="Bachantsang P."/>
            <person name="Barry A."/>
            <person name="Bayul T."/>
            <person name="Berlin A."/>
            <person name="Bessette D."/>
            <person name="Bloom T."/>
            <person name="Blye J."/>
            <person name="Boguslavskiy L."/>
            <person name="Bonnet C."/>
            <person name="Boukhgalter B."/>
            <person name="Bourzgui I."/>
            <person name="Brown A."/>
            <person name="Cahill P."/>
            <person name="Channer S."/>
            <person name="Cheshatsang Y."/>
            <person name="Chuda L."/>
            <person name="Citroen M."/>
            <person name="Collymore A."/>
            <person name="Cooke P."/>
            <person name="Costello M."/>
            <person name="D'Aco K."/>
            <person name="Daza R."/>
            <person name="De Haan G."/>
            <person name="DeGray S."/>
            <person name="DeMaso C."/>
            <person name="Dhargay N."/>
            <person name="Dooley K."/>
            <person name="Dooley E."/>
            <person name="Doricent M."/>
            <person name="Dorje P."/>
            <person name="Dorjee K."/>
            <person name="Dupes A."/>
            <person name="Elong R."/>
            <person name="Falk J."/>
            <person name="Farina A."/>
            <person name="Faro S."/>
            <person name="Ferguson D."/>
            <person name="Fisher S."/>
            <person name="Foley C.D."/>
            <person name="Franke A."/>
            <person name="Friedrich D."/>
            <person name="Gadbois L."/>
            <person name="Gearin G."/>
            <person name="Gearin C.R."/>
            <person name="Giannoukos G."/>
            <person name="Goode T."/>
            <person name="Graham J."/>
            <person name="Grandbois E."/>
            <person name="Grewal S."/>
            <person name="Gyaltsen K."/>
            <person name="Hafez N."/>
            <person name="Hagos B."/>
            <person name="Hall J."/>
            <person name="Henson C."/>
            <person name="Hollinger A."/>
            <person name="Honan T."/>
            <person name="Huard M.D."/>
            <person name="Hughes L."/>
            <person name="Hurhula B."/>
            <person name="Husby M.E."/>
            <person name="Kamat A."/>
            <person name="Kanga B."/>
            <person name="Kashin S."/>
            <person name="Khazanovich D."/>
            <person name="Kisner P."/>
            <person name="Lance K."/>
            <person name="Lara M."/>
            <person name="Lee W."/>
            <person name="Lennon N."/>
            <person name="Letendre F."/>
            <person name="LeVine R."/>
            <person name="Lipovsky A."/>
            <person name="Liu X."/>
            <person name="Liu J."/>
            <person name="Liu S."/>
            <person name="Lokyitsang T."/>
            <person name="Lokyitsang Y."/>
            <person name="Lubonja R."/>
            <person name="Lui A."/>
            <person name="MacDonald P."/>
            <person name="Magnisalis V."/>
            <person name="Maru K."/>
            <person name="Matthews C."/>
            <person name="McCusker W."/>
            <person name="McDonough S."/>
            <person name="Mehta T."/>
            <person name="Meldrim J."/>
            <person name="Meneus L."/>
            <person name="Mihai O."/>
            <person name="Mihalev A."/>
            <person name="Mihova T."/>
            <person name="Mittelman R."/>
            <person name="Mlenga V."/>
            <person name="Montmayeur A."/>
            <person name="Mulrain L."/>
            <person name="Navidi A."/>
            <person name="Naylor J."/>
            <person name="Negash T."/>
            <person name="Nguyen T."/>
            <person name="Nguyen N."/>
            <person name="Nicol R."/>
            <person name="Norbu C."/>
            <person name="Norbu N."/>
            <person name="Novod N."/>
            <person name="O'Neill B."/>
            <person name="Osman S."/>
            <person name="Markiewicz E."/>
            <person name="Oyono O.L."/>
            <person name="Patti C."/>
            <person name="Phunkhang P."/>
            <person name="Pierre F."/>
            <person name="Priest M."/>
            <person name="Raghuraman S."/>
            <person name="Rege F."/>
            <person name="Reyes R."/>
            <person name="Rise C."/>
            <person name="Rogov P."/>
            <person name="Ross K."/>
            <person name="Ryan E."/>
            <person name="Settipalli S."/>
            <person name="Shea T."/>
            <person name="Sherpa N."/>
            <person name="Shi L."/>
            <person name="Shih D."/>
            <person name="Sparrow T."/>
            <person name="Spaulding J."/>
            <person name="Stalker J."/>
            <person name="Stange-Thomann N."/>
            <person name="Stavropoulos S."/>
            <person name="Stone C."/>
            <person name="Strader C."/>
            <person name="Tesfaye S."/>
            <person name="Thomson T."/>
            <person name="Thoulutsang Y."/>
            <person name="Thoulutsang D."/>
            <person name="Topham K."/>
            <person name="Topping I."/>
            <person name="Tsamla T."/>
            <person name="Vassiliev H."/>
            <person name="Vo A."/>
            <person name="Wangchuk T."/>
            <person name="Wangdi T."/>
            <person name="Weiand M."/>
            <person name="Wilkinson J."/>
            <person name="Wilson A."/>
            <person name="Yadav S."/>
            <person name="Young G."/>
            <person name="Yu Q."/>
            <person name="Zembek L."/>
            <person name="Zhong D."/>
            <person name="Zimmer A."/>
            <person name="Zwirko Z."/>
            <person name="Jaffe D.B."/>
            <person name="Alvarez P."/>
            <person name="Brockman W."/>
            <person name="Butler J."/>
            <person name="Chin C."/>
            <person name="Gnerre S."/>
            <person name="Grabherr M."/>
            <person name="Kleber M."/>
            <person name="Mauceli E."/>
            <person name="MacCallum I."/>
        </authorList>
    </citation>
    <scope>NUCLEOTIDE SEQUENCE [LARGE SCALE GENOMIC DNA]</scope>
    <source>
        <strain evidence="6">white501</strain>
    </source>
</reference>
<keyword evidence="3" id="KW-0732">Signal</keyword>
<dbReference type="OMA" id="CIKVERG"/>
<dbReference type="OrthoDB" id="125363at2759"/>
<dbReference type="SUPFAM" id="SSF101912">
    <property type="entry name" value="Sema domain"/>
    <property type="match status" value="1"/>
</dbReference>
<feature type="chain" id="PRO_5002824901" evidence="3">
    <location>
        <begin position="19"/>
        <end position="900"/>
    </location>
</feature>
<dbReference type="FunFam" id="2.130.10.10:FF:000451">
    <property type="entry name" value="Plexin A4, B"/>
    <property type="match status" value="1"/>
</dbReference>
<dbReference type="SUPFAM" id="SSF48350">
    <property type="entry name" value="GTPase activation domain, GAP"/>
    <property type="match status" value="1"/>
</dbReference>
<protein>
    <submittedName>
        <fullName evidence="5">PlexA</fullName>
    </submittedName>
</protein>
<evidence type="ECO:0000259" key="4">
    <source>
        <dbReference type="PROSITE" id="PS51004"/>
    </source>
</evidence>
<gene>
    <name evidence="5" type="primary">Dsim\plexA</name>
    <name evidence="5" type="ORF">Dsim_GD24364</name>
</gene>
<sequence>MNFFLSVLLIAILKDNYDYWPSRAGCQTLAANIWSDKTTAQNESINLTNANAPIKNAKNLNSTITNVATFDTKLNHLLVDTITGRVFVGGVNRLYQLSPDLELSEAVKTGPQNDSVECSILDCPLNAVRSPTDNYNKVLLIDRATSRLIACGSLFQGTCTVRNLQNVSIIEHEVPDAVVANDANSSTVAFIAPGPPQHPVTNVMYVGVTYTNNSPYRSEIPAVASRSLEKTKMFQIASSAVTTGTRTFINSYARETYFVNYVYGFSSERFSYFLTTQLKHSHHSSPKEYITKLVRICQEDSNYYSYTEIPVECISDAQGGTKFNLVQAGFLGKPSSDLAQSLGISIQDDVLFAVFSKGEGNTPTNNSGLCIYSLKSIRRKFMQNIKSCFNGSGMRGLDFISPSMPCVLTKLQTIGEDFCGLDVNSPLGGETPITSVPVAMFNTKLTSVAATSTSGYTVVFVGTSDGFLKKVVIESSSIANEYASFAVDVGSEINRDMQFDNQNLYIYVMSKTKVSKTENVSVKVLDCDTIGQVKEKCLETIYRNIPSSQRPRKDDLDLEWRTGATGRVILYDEDVTSKTESEWKKLNTLQHYNVPDGAGLSLVPKQSSIYNFSILSDKNEKSHKYETLNISKYTSSSPTFSRAGSPLNNDMHENGLRYWHLVKHHDSDMQKEGERVNKLVSEIYLTRLLATKGTLQKFVDDLFETIFSTAHRGSALPLAIKYMFDFLDDQAQLHGITDPEVVHTWKSNSLPLRFWVNLIKNPNFVFDIHKSNIVDSCLSVVAQTFMDSCSTSDHRLGKDSPSSKLLYAKDIPEYRKWVDRYYRDIRDMSPISDQDMNAMLAEESRLHTTEFNTNCALHELYTYAVKYNEQLTVTLEEDEFSQKQRLAFKLEQVHNIMSSE</sequence>
<dbReference type="STRING" id="7240.B4R2H9"/>
<dbReference type="InterPro" id="IPR031148">
    <property type="entry name" value="Plexin"/>
</dbReference>
<dbReference type="EMBL" id="CM000365">
    <property type="protein sequence ID" value="EDX15230.1"/>
    <property type="molecule type" value="Genomic_DNA"/>
</dbReference>
<evidence type="ECO:0000313" key="5">
    <source>
        <dbReference type="EMBL" id="EDX15230.1"/>
    </source>
</evidence>
<proteinExistence type="predicted"/>
<dbReference type="HOGENOM" id="CLU_321903_0_0_1"/>
<dbReference type="GO" id="GO:0017154">
    <property type="term" value="F:semaphorin receptor activity"/>
    <property type="evidence" value="ECO:0007669"/>
    <property type="project" value="InterPro"/>
</dbReference>
<dbReference type="GO" id="GO:0030334">
    <property type="term" value="P:regulation of cell migration"/>
    <property type="evidence" value="ECO:0007669"/>
    <property type="project" value="TreeGrafter"/>
</dbReference>
<dbReference type="InterPro" id="IPR013548">
    <property type="entry name" value="Plexin_cytoplasmic_RasGAP_dom"/>
</dbReference>
<dbReference type="CDD" id="cd11236">
    <property type="entry name" value="Sema_plexin_like"/>
    <property type="match status" value="1"/>
</dbReference>
<dbReference type="Gene3D" id="2.130.10.10">
    <property type="entry name" value="YVTN repeat-like/Quinoprotein amine dehydrogenase"/>
    <property type="match status" value="1"/>
</dbReference>
<organism evidence="5 6">
    <name type="scientific">Drosophila simulans</name>
    <name type="common">Fruit fly</name>
    <dbReference type="NCBI Taxonomy" id="7240"/>
    <lineage>
        <taxon>Eukaryota</taxon>
        <taxon>Metazoa</taxon>
        <taxon>Ecdysozoa</taxon>
        <taxon>Arthropoda</taxon>
        <taxon>Hexapoda</taxon>
        <taxon>Insecta</taxon>
        <taxon>Pterygota</taxon>
        <taxon>Neoptera</taxon>
        <taxon>Endopterygota</taxon>
        <taxon>Diptera</taxon>
        <taxon>Brachycera</taxon>
        <taxon>Muscomorpha</taxon>
        <taxon>Ephydroidea</taxon>
        <taxon>Drosophilidae</taxon>
        <taxon>Drosophila</taxon>
        <taxon>Sophophora</taxon>
    </lineage>
</organism>
<dbReference type="Pfam" id="PF20170">
    <property type="entry name" value="Plexin_RBD"/>
    <property type="match status" value="1"/>
</dbReference>
<dbReference type="FunFam" id="1.10.506.10:FF:000005">
    <property type="entry name" value="Plexin A1"/>
    <property type="match status" value="1"/>
</dbReference>
<dbReference type="PROSITE" id="PS51004">
    <property type="entry name" value="SEMA"/>
    <property type="match status" value="1"/>
</dbReference>
<evidence type="ECO:0000256" key="2">
    <source>
        <dbReference type="PROSITE-ProRule" id="PRU00352"/>
    </source>
</evidence>
<dbReference type="GO" id="GO:0030425">
    <property type="term" value="C:dendrite"/>
    <property type="evidence" value="ECO:0007669"/>
    <property type="project" value="EnsemblMetazoa"/>
</dbReference>
<dbReference type="FunFam" id="3.10.20.90:FF:000248">
    <property type="entry name" value="Plexin A, isoform B"/>
    <property type="match status" value="1"/>
</dbReference>
<dbReference type="GO" id="GO:0008045">
    <property type="term" value="P:motor neuron axon guidance"/>
    <property type="evidence" value="ECO:0007669"/>
    <property type="project" value="EnsemblMetazoa"/>
</dbReference>
<dbReference type="PANTHER" id="PTHR22625:SF70">
    <property type="entry name" value="PLEXIN A, ISOFORM A"/>
    <property type="match status" value="1"/>
</dbReference>
<dbReference type="InterPro" id="IPR001627">
    <property type="entry name" value="Semap_dom"/>
</dbReference>
<dbReference type="GO" id="GO:0097374">
    <property type="term" value="P:sensory neuron axon guidance"/>
    <property type="evidence" value="ECO:0007669"/>
    <property type="project" value="EnsemblMetazoa"/>
</dbReference>
<dbReference type="PANTHER" id="PTHR22625">
    <property type="entry name" value="PLEXIN"/>
    <property type="match status" value="1"/>
</dbReference>
<dbReference type="GO" id="GO:0070593">
    <property type="term" value="P:dendrite self-avoidance"/>
    <property type="evidence" value="ECO:0007669"/>
    <property type="project" value="EnsemblMetazoa"/>
</dbReference>
<name>B4R2H9_DROSI</name>
<dbReference type="Gene3D" id="1.10.506.10">
    <property type="entry name" value="GTPase Activation - p120gap, domain 1"/>
    <property type="match status" value="1"/>
</dbReference>
<dbReference type="InterPro" id="IPR036352">
    <property type="entry name" value="Semap_dom_sf"/>
</dbReference>
<dbReference type="InterPro" id="IPR008936">
    <property type="entry name" value="Rho_GTPase_activation_prot"/>
</dbReference>
<evidence type="ECO:0000256" key="1">
    <source>
        <dbReference type="ARBA" id="ARBA00022782"/>
    </source>
</evidence>
<dbReference type="GO" id="GO:0002116">
    <property type="term" value="C:semaphorin receptor complex"/>
    <property type="evidence" value="ECO:0007669"/>
    <property type="project" value="TreeGrafter"/>
</dbReference>
<dbReference type="SMART" id="SM00630">
    <property type="entry name" value="Sema"/>
    <property type="match status" value="1"/>
</dbReference>
<feature type="domain" description="Sema" evidence="4">
    <location>
        <begin position="46"/>
        <end position="519"/>
    </location>
</feature>
<comment type="caution">
    <text evidence="2">Lacks conserved residue(s) required for the propagation of feature annotation.</text>
</comment>
<dbReference type="PhylomeDB" id="B4R2H9"/>
<dbReference type="GO" id="GO:0071678">
    <property type="term" value="P:olfactory bulb axon guidance"/>
    <property type="evidence" value="ECO:0007669"/>
    <property type="project" value="EnsemblMetazoa"/>
</dbReference>